<gene>
    <name evidence="1" type="ORF">LKD31_04980</name>
</gene>
<dbReference type="RefSeq" id="WP_308448871.1">
    <property type="nucleotide sequence ID" value="NZ_JAJEQC010000004.1"/>
</dbReference>
<evidence type="ECO:0000313" key="1">
    <source>
        <dbReference type="EMBL" id="MCC2136366.1"/>
    </source>
</evidence>
<reference evidence="1" key="1">
    <citation type="submission" date="2021-10" db="EMBL/GenBank/DDBJ databases">
        <title>Anaerobic single-cell dispensing facilitates the cultivation of human gut bacteria.</title>
        <authorList>
            <person name="Afrizal A."/>
        </authorList>
    </citation>
    <scope>NUCLEOTIDE SEQUENCE</scope>
    <source>
        <strain evidence="1">CLA-AA-H250</strain>
    </source>
</reference>
<keyword evidence="2" id="KW-1185">Reference proteome</keyword>
<organism evidence="1 2">
    <name type="scientific">Hominenteromicrobium mulieris</name>
    <dbReference type="NCBI Taxonomy" id="2885357"/>
    <lineage>
        <taxon>Bacteria</taxon>
        <taxon>Bacillati</taxon>
        <taxon>Bacillota</taxon>
        <taxon>Clostridia</taxon>
        <taxon>Eubacteriales</taxon>
        <taxon>Oscillospiraceae</taxon>
        <taxon>Hominenteromicrobium</taxon>
    </lineage>
</organism>
<evidence type="ECO:0000313" key="2">
    <source>
        <dbReference type="Proteomes" id="UP001199424"/>
    </source>
</evidence>
<protein>
    <submittedName>
        <fullName evidence="1">DUF3791 domain-containing protein</fullName>
    </submittedName>
</protein>
<name>A0AAE3DFC5_9FIRM</name>
<dbReference type="InterPro" id="IPR024269">
    <property type="entry name" value="DUF3791"/>
</dbReference>
<dbReference type="EMBL" id="JAJEQC010000004">
    <property type="protein sequence ID" value="MCC2136366.1"/>
    <property type="molecule type" value="Genomic_DNA"/>
</dbReference>
<proteinExistence type="predicted"/>
<comment type="caution">
    <text evidence="1">The sequence shown here is derived from an EMBL/GenBank/DDBJ whole genome shotgun (WGS) entry which is preliminary data.</text>
</comment>
<dbReference type="AlphaFoldDB" id="A0AAE3DFC5"/>
<accession>A0AAE3DFC5</accession>
<sequence>MSKEAAFSVFCLENYKAYKSLTGKQTAELFRQYGVFDYLNEFYDVLHTTGYQYINHDIDIYLKSRNAVITA</sequence>
<dbReference type="Proteomes" id="UP001199424">
    <property type="component" value="Unassembled WGS sequence"/>
</dbReference>
<dbReference type="Pfam" id="PF12668">
    <property type="entry name" value="DUF3791"/>
    <property type="match status" value="1"/>
</dbReference>